<name>A0ABU5S277_9BACT</name>
<protein>
    <submittedName>
        <fullName evidence="1">Uncharacterized protein</fullName>
    </submittedName>
</protein>
<gene>
    <name evidence="1" type="ORF">VB776_06710</name>
</gene>
<reference evidence="1 2" key="1">
    <citation type="submission" date="2023-12" db="EMBL/GenBank/DDBJ databases">
        <title>Novel species of the genus Arcicella isolated from rivers.</title>
        <authorList>
            <person name="Lu H."/>
        </authorList>
    </citation>
    <scope>NUCLEOTIDE SEQUENCE [LARGE SCALE GENOMIC DNA]</scope>
    <source>
        <strain evidence="1 2">DC2W</strain>
    </source>
</reference>
<evidence type="ECO:0000313" key="2">
    <source>
        <dbReference type="Proteomes" id="UP001303899"/>
    </source>
</evidence>
<accession>A0ABU5S277</accession>
<comment type="caution">
    <text evidence="1">The sequence shown here is derived from an EMBL/GenBank/DDBJ whole genome shotgun (WGS) entry which is preliminary data.</text>
</comment>
<organism evidence="1 2">
    <name type="scientific">Arcicella gelida</name>
    <dbReference type="NCBI Taxonomy" id="2984195"/>
    <lineage>
        <taxon>Bacteria</taxon>
        <taxon>Pseudomonadati</taxon>
        <taxon>Bacteroidota</taxon>
        <taxon>Cytophagia</taxon>
        <taxon>Cytophagales</taxon>
        <taxon>Flectobacillaceae</taxon>
        <taxon>Arcicella</taxon>
    </lineage>
</organism>
<keyword evidence="2" id="KW-1185">Reference proteome</keyword>
<dbReference type="RefSeq" id="WP_323327291.1">
    <property type="nucleotide sequence ID" value="NZ_JAYGIL010000006.1"/>
</dbReference>
<dbReference type="EMBL" id="JAYGIL010000006">
    <property type="protein sequence ID" value="MEA5402597.1"/>
    <property type="molecule type" value="Genomic_DNA"/>
</dbReference>
<evidence type="ECO:0000313" key="1">
    <source>
        <dbReference type="EMBL" id="MEA5402597.1"/>
    </source>
</evidence>
<dbReference type="Proteomes" id="UP001303899">
    <property type="component" value="Unassembled WGS sequence"/>
</dbReference>
<sequence>MKINTQYPPFTDFKKNEFKTLEYIQARGFFNSSFQDLATNLYNSYSSYKGVDFSENSFKIHISFHMVVEKQIHKVILGANIIGEEGINSYFLALCDEQEQQLIRKFHFDYALPEITTNQRVPIFHLQYGGKSTQEMLDDGLEDTKLDNWLSIPRLSFAPMNLALLLDMILCEFTNNDAVQIHEAPEWRDLIYKNEKFLYEQYFNNLHSHMNSLRHNKKYLIRDFHYGQ</sequence>
<proteinExistence type="predicted"/>